<feature type="compositionally biased region" description="Polar residues" evidence="7">
    <location>
        <begin position="1570"/>
        <end position="1580"/>
    </location>
</feature>
<proteinExistence type="inferred from homology"/>
<feature type="compositionally biased region" description="Basic and acidic residues" evidence="7">
    <location>
        <begin position="32"/>
        <end position="44"/>
    </location>
</feature>
<feature type="compositionally biased region" description="Basic and acidic residues" evidence="7">
    <location>
        <begin position="249"/>
        <end position="269"/>
    </location>
</feature>
<comment type="caution">
    <text evidence="9">The sequence shown here is derived from an EMBL/GenBank/DDBJ whole genome shotgun (WGS) entry which is preliminary data.</text>
</comment>
<feature type="compositionally biased region" description="Basic and acidic residues" evidence="7">
    <location>
        <begin position="72"/>
        <end position="110"/>
    </location>
</feature>
<name>A0AA43QJQ5_9LECA</name>
<dbReference type="Pfam" id="PF00107">
    <property type="entry name" value="ADH_zinc_N"/>
    <property type="match status" value="1"/>
</dbReference>
<dbReference type="InterPro" id="IPR013154">
    <property type="entry name" value="ADH-like_N"/>
</dbReference>
<feature type="compositionally biased region" description="Basic and acidic residues" evidence="7">
    <location>
        <begin position="1155"/>
        <end position="1169"/>
    </location>
</feature>
<evidence type="ECO:0000256" key="2">
    <source>
        <dbReference type="ARBA" id="ARBA00008072"/>
    </source>
</evidence>
<feature type="compositionally biased region" description="Acidic residues" evidence="7">
    <location>
        <begin position="1265"/>
        <end position="1275"/>
    </location>
</feature>
<dbReference type="InterPro" id="IPR020843">
    <property type="entry name" value="ER"/>
</dbReference>
<keyword evidence="3" id="KW-0479">Metal-binding</keyword>
<dbReference type="FunFam" id="3.40.50.720:FF:000039">
    <property type="entry name" value="Alcohol dehydrogenase AdhP"/>
    <property type="match status" value="1"/>
</dbReference>
<feature type="region of interest" description="Disordered" evidence="7">
    <location>
        <begin position="1190"/>
        <end position="1278"/>
    </location>
</feature>
<keyword evidence="5" id="KW-0560">Oxidoreductase</keyword>
<feature type="region of interest" description="Disordered" evidence="7">
    <location>
        <begin position="927"/>
        <end position="996"/>
    </location>
</feature>
<dbReference type="Proteomes" id="UP001161017">
    <property type="component" value="Unassembled WGS sequence"/>
</dbReference>
<feature type="compositionally biased region" description="Polar residues" evidence="7">
    <location>
        <begin position="1305"/>
        <end position="1321"/>
    </location>
</feature>
<feature type="region of interest" description="Disordered" evidence="7">
    <location>
        <begin position="1631"/>
        <end position="1652"/>
    </location>
</feature>
<accession>A0AA43QJQ5</accession>
<feature type="region of interest" description="Disordered" evidence="7">
    <location>
        <begin position="1570"/>
        <end position="1589"/>
    </location>
</feature>
<dbReference type="InterPro" id="IPR036291">
    <property type="entry name" value="NAD(P)-bd_dom_sf"/>
</dbReference>
<dbReference type="PANTHER" id="PTHR42940:SF8">
    <property type="entry name" value="VACUOLAR PROTEIN SORTING-ASSOCIATED PROTEIN 11"/>
    <property type="match status" value="1"/>
</dbReference>
<dbReference type="PANTHER" id="PTHR42940">
    <property type="entry name" value="ALCOHOL DEHYDROGENASE 1-RELATED"/>
    <property type="match status" value="1"/>
</dbReference>
<feature type="compositionally biased region" description="Low complexity" evidence="7">
    <location>
        <begin position="452"/>
        <end position="462"/>
    </location>
</feature>
<dbReference type="GO" id="GO:0004022">
    <property type="term" value="F:alcohol dehydrogenase (NAD+) activity"/>
    <property type="evidence" value="ECO:0007669"/>
    <property type="project" value="TreeGrafter"/>
</dbReference>
<dbReference type="GO" id="GO:0046872">
    <property type="term" value="F:metal ion binding"/>
    <property type="evidence" value="ECO:0007669"/>
    <property type="project" value="UniProtKB-KW"/>
</dbReference>
<protein>
    <recommendedName>
        <fullName evidence="8">Enoyl reductase (ER) domain-containing protein</fullName>
    </recommendedName>
</protein>
<dbReference type="SMART" id="SM00829">
    <property type="entry name" value="PKS_ER"/>
    <property type="match status" value="1"/>
</dbReference>
<dbReference type="Pfam" id="PF08240">
    <property type="entry name" value="ADH_N"/>
    <property type="match status" value="1"/>
</dbReference>
<evidence type="ECO:0000256" key="6">
    <source>
        <dbReference type="ARBA" id="ARBA00023027"/>
    </source>
</evidence>
<evidence type="ECO:0000256" key="1">
    <source>
        <dbReference type="ARBA" id="ARBA00001947"/>
    </source>
</evidence>
<keyword evidence="6" id="KW-0520">NAD</keyword>
<feature type="region of interest" description="Disordered" evidence="7">
    <location>
        <begin position="1"/>
        <end position="213"/>
    </location>
</feature>
<feature type="compositionally biased region" description="Basic and acidic residues" evidence="7">
    <location>
        <begin position="301"/>
        <end position="321"/>
    </location>
</feature>
<evidence type="ECO:0000259" key="8">
    <source>
        <dbReference type="SMART" id="SM00829"/>
    </source>
</evidence>
<feature type="region of interest" description="Disordered" evidence="7">
    <location>
        <begin position="249"/>
        <end position="529"/>
    </location>
</feature>
<comment type="cofactor">
    <cofactor evidence="1">
        <name>Zn(2+)</name>
        <dbReference type="ChEBI" id="CHEBI:29105"/>
    </cofactor>
</comment>
<evidence type="ECO:0000256" key="4">
    <source>
        <dbReference type="ARBA" id="ARBA00022833"/>
    </source>
</evidence>
<keyword evidence="4" id="KW-0862">Zinc</keyword>
<dbReference type="InterPro" id="IPR056223">
    <property type="entry name" value="PH_24"/>
</dbReference>
<reference evidence="9" key="1">
    <citation type="journal article" date="2023" name="Genome Biol. Evol.">
        <title>First Whole Genome Sequence and Flow Cytometry Genome Size Data for the Lichen-Forming Fungus Ramalina farinacea (Ascomycota).</title>
        <authorList>
            <person name="Llewellyn T."/>
            <person name="Mian S."/>
            <person name="Hill R."/>
            <person name="Leitch I.J."/>
            <person name="Gaya E."/>
        </authorList>
    </citation>
    <scope>NUCLEOTIDE SEQUENCE</scope>
    <source>
        <strain evidence="9">LIQ254RAFAR</strain>
    </source>
</reference>
<sequence>MSLTSNPKRSPIQQRSKSSASSKQPLSTVLPRDSENNRVRDRVRQWQAQGGGVVEADDVGPEDVLEEVEESSGERSERNKDLAQSRPRTHERLEARAEKRTPTKERKQTTEESNASAAKTKAVSVPTKRVVSDGHWRKKRSPPKSTSSPNILDKRTPPRRPPASNERVCSMSDPRPTRRRKRERTSGPPTSVLDEVGTGFASRDRSAEMPLAKRKLLAERPGSPAGRESLESIAAPVLSTSYEEHTSIEGLGLERKHGETDYSRSEKGKSLARVLGGSRKLFSKQTPEPSMPAMDPGIEAWLDRTPDPFFDPKDAVTEKTIRPTSSRTDIQDTISERNPRDPNEIWDTLNTKEGTRRVVSSASRRRRVPSSAIYCDDPFPPDLDLTTRISDVDGDTPKLVDLAQPGSTRTSLKRTGARTSPSPLKSGRKRSTRDPADSSQASLEEAAHRQRASSSSAKPSPSIEGRPPPITDAVEKLSPRRTRRSAASLVDSSKKDEGTLLTPMNPPKDSPAKPNLGSQNKHSGSRVTKHSDLISILSLPGDGGRSVRSARSIRTNRARLETATEEDLMQEFAADESKYMREIQTLVDGVIPVLLSCVFSKTASAAAAGLFQSSAVTGEDPNFTKPIIDMGVALERLKTLHKRVPLTNLEALLTWAHGAQRVYAEYLKAWRLGFQDVVVNLAPAVKAPQHDMTNSDIDQGLPRDHNGDVVNGDGEKVDVAFLLKRPLVRLKYLAKTLKGISIVKPSTEASHLAFKFQDLVQNARLRANEERARLEDEAAANIDSTRSRDPRTLAPLSGVTIDRTSRVRARDYFNLALQHSSGQRVDCRVELLIREGGLGNDQEGDLLICEVDELGRWLLFPPIKTDMISARSGTTEGEIVAMIRGLCSDGGPWQELISLCNVDERLGFEWVQMLGLQPVPPLVKRSSSFARTSRHEESPQAESIAVDRLGETRPSSDSASVQEVDIPIGEQAPKFPNSDPNIPGTPPSTKQGSDLDIVYGERKSAISTSYGEEANDLQHLPSQVRYKMGTVKSPPSRPSRSFKEALGLSGTSGTSDLRRTRAQRISQRSEKSPVSSDIETLSRRGNNHRLSSKSSEGKFPCGDGGSSLEKPKSSLSPSKVHRRSRDRCLPSGAASCTAGSMDEGEDPARLIPENCESRRPSLERIKAADNDEPALPNLFGVATQPCAADNGQASLAERNFQSNPANRALGPKPLQTPVLEPGTPKLRRSSSPLKQEYDPSTASEEESDSDTSTVERNELSSLSDISDEEDLEDGDVPTPLVQVSGLVRSLKPLAKPLSVPGTLKPSDSASQAPYKNVPAQPTKSAKTIASIYSWSDAGSWQSLHPDECSIAISPGLIEAFVMSASHSSGQSFAASTPAVDADGLADQASNITSQNDEVRGDRPLVALELTPLVPLRRGTALDISIRSPPTANSQINSGNNIMFRSRNPEECEGLYALINHARIHNPTYIALQNARGPFATVSPFPGGVNQRTASRVASSRSSWFGGISRSSSYRASSARTPSIAPSESSVASMRSAVAAFSRRLGRGGGGGMFNLALSTITSRNGVDSGTDSIYTSSEHSGGSGVRSPIAPGMVSNQDGSLGLKDAKIRLYERDTASKWRDMGAARLTILQPEKNTTSPDGRPSSGGGNMPAVHEKRVLVHGKTKGEILLDAQLGENCFERVARTGIALSIWEDAIGPNGEVGVVGAVGGVAGGRAKVYMIQYNKPYKIHSVATPKDLGPNDLLLKVAVASYCHTDSMVAKGSFGTKLPCIASHEGTGTVVALGSDVHDFQQGDRVMVSPPRDRCGHCPDCLGPEGYRQYCPNISGHVGVTMDGAFAEYMVADARETAVLPDNLSFETAAPLACAGATVYRAVLQTGLTKGETVGLVGAGGGLGHLGCQFAKAMGLVLVGLDARDEGLDLARKSGADVVIDARKDKSQVVQEVQKVTNGKGVDSTVNLSDHETAAGLAAAITKMHGTVIQIAQPPLVSIPFHEFIFRDIRFKGSLISTKQEAQQMLNLVSERKIRVTTNPFFGLDQIPKLVEYVESGKMSGKALVLVDEVEQQRVKNKQVEEV</sequence>
<evidence type="ECO:0000256" key="7">
    <source>
        <dbReference type="SAM" id="MobiDB-lite"/>
    </source>
</evidence>
<dbReference type="InterPro" id="IPR013149">
    <property type="entry name" value="ADH-like_C"/>
</dbReference>
<evidence type="ECO:0000313" key="10">
    <source>
        <dbReference type="Proteomes" id="UP001161017"/>
    </source>
</evidence>
<dbReference type="SUPFAM" id="SSF51735">
    <property type="entry name" value="NAD(P)-binding Rossmann-fold domains"/>
    <property type="match status" value="1"/>
</dbReference>
<keyword evidence="10" id="KW-1185">Reference proteome</keyword>
<comment type="similarity">
    <text evidence="2">Belongs to the zinc-containing alcohol dehydrogenase family.</text>
</comment>
<dbReference type="EMBL" id="JAPUFD010000006">
    <property type="protein sequence ID" value="MDI1487776.1"/>
    <property type="molecule type" value="Genomic_DNA"/>
</dbReference>
<dbReference type="Gene3D" id="3.40.50.720">
    <property type="entry name" value="NAD(P)-binding Rossmann-like Domain"/>
    <property type="match status" value="1"/>
</dbReference>
<feature type="region of interest" description="Disordered" evidence="7">
    <location>
        <begin position="1028"/>
        <end position="1171"/>
    </location>
</feature>
<dbReference type="SUPFAM" id="SSF50129">
    <property type="entry name" value="GroES-like"/>
    <property type="match status" value="1"/>
</dbReference>
<evidence type="ECO:0000313" key="9">
    <source>
        <dbReference type="EMBL" id="MDI1487776.1"/>
    </source>
</evidence>
<dbReference type="Pfam" id="PF24345">
    <property type="entry name" value="PH_24"/>
    <property type="match status" value="1"/>
</dbReference>
<feature type="compositionally biased region" description="Polar residues" evidence="7">
    <location>
        <begin position="322"/>
        <end position="333"/>
    </location>
</feature>
<dbReference type="InterPro" id="IPR056416">
    <property type="entry name" value="DH_2_fung"/>
</dbReference>
<dbReference type="InterPro" id="IPR056222">
    <property type="entry name" value="PH_23"/>
</dbReference>
<gene>
    <name evidence="9" type="ORF">OHK93_007048</name>
</gene>
<dbReference type="Gene3D" id="3.90.180.10">
    <property type="entry name" value="Medium-chain alcohol dehydrogenases, catalytic domain"/>
    <property type="match status" value="1"/>
</dbReference>
<feature type="compositionally biased region" description="Acidic residues" evidence="7">
    <location>
        <begin position="55"/>
        <end position="71"/>
    </location>
</feature>
<organism evidence="9 10">
    <name type="scientific">Ramalina farinacea</name>
    <dbReference type="NCBI Taxonomy" id="258253"/>
    <lineage>
        <taxon>Eukaryota</taxon>
        <taxon>Fungi</taxon>
        <taxon>Dikarya</taxon>
        <taxon>Ascomycota</taxon>
        <taxon>Pezizomycotina</taxon>
        <taxon>Lecanoromycetes</taxon>
        <taxon>OSLEUM clade</taxon>
        <taxon>Lecanoromycetidae</taxon>
        <taxon>Lecanorales</taxon>
        <taxon>Lecanorineae</taxon>
        <taxon>Ramalinaceae</taxon>
        <taxon>Ramalina</taxon>
    </lineage>
</organism>
<feature type="domain" description="Enoyl reductase (ER)" evidence="8">
    <location>
        <begin position="1716"/>
        <end position="2055"/>
    </location>
</feature>
<feature type="compositionally biased region" description="Low complexity" evidence="7">
    <location>
        <begin position="10"/>
        <end position="27"/>
    </location>
</feature>
<dbReference type="Pfam" id="PF24344">
    <property type="entry name" value="PH_23"/>
    <property type="match status" value="1"/>
</dbReference>
<dbReference type="Pfam" id="PF24340">
    <property type="entry name" value="DH_2"/>
    <property type="match status" value="1"/>
</dbReference>
<evidence type="ECO:0000256" key="5">
    <source>
        <dbReference type="ARBA" id="ARBA00023002"/>
    </source>
</evidence>
<evidence type="ECO:0000256" key="3">
    <source>
        <dbReference type="ARBA" id="ARBA00022723"/>
    </source>
</evidence>
<dbReference type="InterPro" id="IPR011032">
    <property type="entry name" value="GroES-like_sf"/>
</dbReference>
<feature type="region of interest" description="Disordered" evidence="7">
    <location>
        <begin position="1296"/>
        <end position="1321"/>
    </location>
</feature>
<dbReference type="GO" id="GO:0005737">
    <property type="term" value="C:cytoplasm"/>
    <property type="evidence" value="ECO:0007669"/>
    <property type="project" value="TreeGrafter"/>
</dbReference>
<feature type="compositionally biased region" description="Basic and acidic residues" evidence="7">
    <location>
        <begin position="334"/>
        <end position="343"/>
    </location>
</feature>